<dbReference type="Proteomes" id="UP000186364">
    <property type="component" value="Unassembled WGS sequence"/>
</dbReference>
<evidence type="ECO:0000259" key="6">
    <source>
        <dbReference type="PROSITE" id="PS50850"/>
    </source>
</evidence>
<dbReference type="OrthoDB" id="9810614at2"/>
<keyword evidence="3 5" id="KW-0472">Membrane</keyword>
<feature type="transmembrane region" description="Helical" evidence="5">
    <location>
        <begin position="40"/>
        <end position="61"/>
    </location>
</feature>
<dbReference type="InterPro" id="IPR036259">
    <property type="entry name" value="MFS_trans_sf"/>
</dbReference>
<feature type="transmembrane region" description="Helical" evidence="5">
    <location>
        <begin position="73"/>
        <end position="91"/>
    </location>
</feature>
<feature type="transmembrane region" description="Helical" evidence="5">
    <location>
        <begin position="228"/>
        <end position="252"/>
    </location>
</feature>
<dbReference type="InterPro" id="IPR047200">
    <property type="entry name" value="MFS_YcaD-like"/>
</dbReference>
<feature type="transmembrane region" description="Helical" evidence="5">
    <location>
        <begin position="194"/>
        <end position="216"/>
    </location>
</feature>
<dbReference type="GO" id="GO:0005886">
    <property type="term" value="C:plasma membrane"/>
    <property type="evidence" value="ECO:0007669"/>
    <property type="project" value="TreeGrafter"/>
</dbReference>
<evidence type="ECO:0000256" key="1">
    <source>
        <dbReference type="ARBA" id="ARBA00022692"/>
    </source>
</evidence>
<dbReference type="SUPFAM" id="SSF103473">
    <property type="entry name" value="MFS general substrate transporter"/>
    <property type="match status" value="1"/>
</dbReference>
<dbReference type="RefSeq" id="WP_075627729.1">
    <property type="nucleotide sequence ID" value="NZ_FOAM01000002.1"/>
</dbReference>
<feature type="transmembrane region" description="Helical" evidence="5">
    <location>
        <begin position="264"/>
        <end position="283"/>
    </location>
</feature>
<evidence type="ECO:0000313" key="7">
    <source>
        <dbReference type="EMBL" id="OLP59967.1"/>
    </source>
</evidence>
<feature type="transmembrane region" description="Helical" evidence="5">
    <location>
        <begin position="289"/>
        <end position="310"/>
    </location>
</feature>
<feature type="transmembrane region" description="Helical" evidence="5">
    <location>
        <begin position="7"/>
        <end position="28"/>
    </location>
</feature>
<dbReference type="Pfam" id="PF07690">
    <property type="entry name" value="MFS_1"/>
    <property type="match status" value="1"/>
</dbReference>
<protein>
    <submittedName>
        <fullName evidence="7">MFS transporter</fullName>
    </submittedName>
</protein>
<feature type="region of interest" description="Disordered" evidence="4">
    <location>
        <begin position="402"/>
        <end position="421"/>
    </location>
</feature>
<feature type="domain" description="Major facilitator superfamily (MFS) profile" evidence="6">
    <location>
        <begin position="198"/>
        <end position="421"/>
    </location>
</feature>
<feature type="transmembrane region" description="Helical" evidence="5">
    <location>
        <begin position="322"/>
        <end position="347"/>
    </location>
</feature>
<dbReference type="CDD" id="cd17477">
    <property type="entry name" value="MFS_YcaD_like"/>
    <property type="match status" value="1"/>
</dbReference>
<comment type="caution">
    <text evidence="7">The sequence shown here is derived from an EMBL/GenBank/DDBJ whole genome shotgun (WGS) entry which is preliminary data.</text>
</comment>
<dbReference type="Gene3D" id="1.20.1250.20">
    <property type="entry name" value="MFS general substrate transporter like domains"/>
    <property type="match status" value="2"/>
</dbReference>
<dbReference type="AlphaFoldDB" id="A0A1Q9AWZ2"/>
<dbReference type="InterPro" id="IPR011701">
    <property type="entry name" value="MFS"/>
</dbReference>
<accession>A0A1Q9AWZ2</accession>
<dbReference type="InterPro" id="IPR020846">
    <property type="entry name" value="MFS_dom"/>
</dbReference>
<evidence type="ECO:0000313" key="8">
    <source>
        <dbReference type="Proteomes" id="UP000186364"/>
    </source>
</evidence>
<evidence type="ECO:0000256" key="3">
    <source>
        <dbReference type="ARBA" id="ARBA00023136"/>
    </source>
</evidence>
<dbReference type="PROSITE" id="PS50850">
    <property type="entry name" value="MFS"/>
    <property type="match status" value="1"/>
</dbReference>
<dbReference type="GO" id="GO:0022857">
    <property type="term" value="F:transmembrane transporter activity"/>
    <property type="evidence" value="ECO:0007669"/>
    <property type="project" value="InterPro"/>
</dbReference>
<keyword evidence="1 5" id="KW-0812">Transmembrane</keyword>
<evidence type="ECO:0000256" key="2">
    <source>
        <dbReference type="ARBA" id="ARBA00022989"/>
    </source>
</evidence>
<feature type="transmembrane region" description="Helical" evidence="5">
    <location>
        <begin position="353"/>
        <end position="371"/>
    </location>
</feature>
<reference evidence="7 8" key="1">
    <citation type="submission" date="2016-09" db="EMBL/GenBank/DDBJ databases">
        <title>Rhizobium sp. nov., a novel species isolated from the rice rhizosphere.</title>
        <authorList>
            <person name="Zhao J."/>
            <person name="Zhang X."/>
        </authorList>
    </citation>
    <scope>NUCLEOTIDE SEQUENCE [LARGE SCALE GENOMIC DNA]</scope>
    <source>
        <strain evidence="7 8">1.7048</strain>
    </source>
</reference>
<proteinExistence type="predicted"/>
<keyword evidence="8" id="KW-1185">Reference proteome</keyword>
<feature type="transmembrane region" description="Helical" evidence="5">
    <location>
        <begin position="97"/>
        <end position="120"/>
    </location>
</feature>
<organism evidence="7 8">
    <name type="scientific">Xaviernesmea oryzae</name>
    <dbReference type="NCBI Taxonomy" id="464029"/>
    <lineage>
        <taxon>Bacteria</taxon>
        <taxon>Pseudomonadati</taxon>
        <taxon>Pseudomonadota</taxon>
        <taxon>Alphaproteobacteria</taxon>
        <taxon>Hyphomicrobiales</taxon>
        <taxon>Rhizobiaceae</taxon>
        <taxon>Rhizobium/Agrobacterium group</taxon>
        <taxon>Xaviernesmea</taxon>
    </lineage>
</organism>
<dbReference type="PANTHER" id="PTHR23521:SF3">
    <property type="entry name" value="MFS TRANSPORTER"/>
    <property type="match status" value="1"/>
</dbReference>
<evidence type="ECO:0000256" key="4">
    <source>
        <dbReference type="SAM" id="MobiDB-lite"/>
    </source>
</evidence>
<gene>
    <name evidence="7" type="ORF">BJF93_10280</name>
</gene>
<sequence length="421" mass="44654">MSDIRPLVPLLVTAGILIGGNGLLATFISLRGIREGFSPSVIGLIGAGYNIGFAIGCIYVTRMLRAIGHIRTFSAMAAIAAAASLSMALVVDPIVWFVMRLLAGICLASLFATVESWLNARVTNANRARTLSIYRLVDLGSVTAAQYLIPAIGVEGFGLFAVISMALSLSLVPISLADRSSPAPPEACRFDPRALWSVSPLATVGAIVVGLTTAPFRSLGPLYAADMGLSVTAIATFMSAGIIGGVVLQYPLGLYSDPLDRRKIILAATIGSLVSVLFIALLAGRNEAANIAGIFLFGAFAMPLYSLCSAHANDHAAPGQHALVSAGILFFWALGAIVGPLGASLLIDHFGSRALFLYMAVILALFLAYTLRRMGQREGVPTNKRRFRFRALLRMSAYFNRLPARPEGEPPPPRQNQPKID</sequence>
<keyword evidence="2 5" id="KW-1133">Transmembrane helix</keyword>
<dbReference type="PANTHER" id="PTHR23521">
    <property type="entry name" value="TRANSPORTER MFS SUPERFAMILY"/>
    <property type="match status" value="1"/>
</dbReference>
<dbReference type="EMBL" id="MKIP01000043">
    <property type="protein sequence ID" value="OLP59967.1"/>
    <property type="molecule type" value="Genomic_DNA"/>
</dbReference>
<feature type="transmembrane region" description="Helical" evidence="5">
    <location>
        <begin position="156"/>
        <end position="174"/>
    </location>
</feature>
<name>A0A1Q9AWZ2_9HYPH</name>
<evidence type="ECO:0000256" key="5">
    <source>
        <dbReference type="SAM" id="Phobius"/>
    </source>
</evidence>